<dbReference type="OrthoDB" id="10353384at2759"/>
<organism evidence="2 3">
    <name type="scientific">Diaporthe helianthi</name>
    <dbReference type="NCBI Taxonomy" id="158607"/>
    <lineage>
        <taxon>Eukaryota</taxon>
        <taxon>Fungi</taxon>
        <taxon>Dikarya</taxon>
        <taxon>Ascomycota</taxon>
        <taxon>Pezizomycotina</taxon>
        <taxon>Sordariomycetes</taxon>
        <taxon>Sordariomycetidae</taxon>
        <taxon>Diaporthales</taxon>
        <taxon>Diaporthaceae</taxon>
        <taxon>Diaporthe</taxon>
    </lineage>
</organism>
<evidence type="ECO:0000313" key="3">
    <source>
        <dbReference type="Proteomes" id="UP000094444"/>
    </source>
</evidence>
<feature type="region of interest" description="Disordered" evidence="1">
    <location>
        <begin position="1"/>
        <end position="75"/>
    </location>
</feature>
<protein>
    <submittedName>
        <fullName evidence="2">Uncharacterized protein</fullName>
    </submittedName>
</protein>
<dbReference type="Proteomes" id="UP000094444">
    <property type="component" value="Unassembled WGS sequence"/>
</dbReference>
<evidence type="ECO:0000256" key="1">
    <source>
        <dbReference type="SAM" id="MobiDB-lite"/>
    </source>
</evidence>
<feature type="compositionally biased region" description="Polar residues" evidence="1">
    <location>
        <begin position="1"/>
        <end position="17"/>
    </location>
</feature>
<sequence>MTRSRSFSAVESSQVAKATSGRARGGLSGTVDGMMSSVLEPGRKGFAIGGNEAGRGTNVGRDKEPGQVRSVGERV</sequence>
<dbReference type="AlphaFoldDB" id="A0A2P5HKG1"/>
<gene>
    <name evidence="2" type="ORF">DHEL01_v210872</name>
</gene>
<name>A0A2P5HKG1_DIAHE</name>
<evidence type="ECO:0000313" key="2">
    <source>
        <dbReference type="EMBL" id="POS70732.1"/>
    </source>
</evidence>
<keyword evidence="3" id="KW-1185">Reference proteome</keyword>
<accession>A0A2P5HKG1</accession>
<proteinExistence type="predicted"/>
<feature type="compositionally biased region" description="Basic and acidic residues" evidence="1">
    <location>
        <begin position="60"/>
        <end position="75"/>
    </location>
</feature>
<dbReference type="InParanoid" id="A0A2P5HKG1"/>
<dbReference type="EMBL" id="MAVT02001507">
    <property type="protein sequence ID" value="POS70732.1"/>
    <property type="molecule type" value="Genomic_DNA"/>
</dbReference>
<reference evidence="2" key="1">
    <citation type="submission" date="2017-09" db="EMBL/GenBank/DDBJ databases">
        <title>Polyketide synthases of a Diaporthe helianthi virulent isolate.</title>
        <authorList>
            <person name="Baroncelli R."/>
        </authorList>
    </citation>
    <scope>NUCLEOTIDE SEQUENCE [LARGE SCALE GENOMIC DNA]</scope>
    <source>
        <strain evidence="2">7/96</strain>
    </source>
</reference>
<comment type="caution">
    <text evidence="2">The sequence shown here is derived from an EMBL/GenBank/DDBJ whole genome shotgun (WGS) entry which is preliminary data.</text>
</comment>